<evidence type="ECO:0000313" key="8">
    <source>
        <dbReference type="Proteomes" id="UP000282654"/>
    </source>
</evidence>
<protein>
    <submittedName>
        <fullName evidence="7">Branched-chain amino acid transport system permease protein</fullName>
    </submittedName>
</protein>
<evidence type="ECO:0000256" key="3">
    <source>
        <dbReference type="ARBA" id="ARBA00022692"/>
    </source>
</evidence>
<comment type="subcellular location">
    <subcellularLocation>
        <location evidence="1">Cell membrane</location>
        <topology evidence="1">Multi-pass membrane protein</topology>
    </subcellularLocation>
</comment>
<evidence type="ECO:0000256" key="5">
    <source>
        <dbReference type="ARBA" id="ARBA00023136"/>
    </source>
</evidence>
<reference evidence="7 8" key="1">
    <citation type="submission" date="2018-11" db="EMBL/GenBank/DDBJ databases">
        <title>Genomic Encyclopedia of Type Strains, Phase IV (KMG-IV): sequencing the most valuable type-strain genomes for metagenomic binning, comparative biology and taxonomic classification.</title>
        <authorList>
            <person name="Goeker M."/>
        </authorList>
    </citation>
    <scope>NUCLEOTIDE SEQUENCE [LARGE SCALE GENOMIC DNA]</scope>
    <source>
        <strain evidence="7 8">DSM 102936</strain>
    </source>
</reference>
<keyword evidence="4 6" id="KW-1133">Transmembrane helix</keyword>
<organism evidence="7 8">
    <name type="scientific">Thermodesulfitimonas autotrophica</name>
    <dbReference type="NCBI Taxonomy" id="1894989"/>
    <lineage>
        <taxon>Bacteria</taxon>
        <taxon>Bacillati</taxon>
        <taxon>Bacillota</taxon>
        <taxon>Clostridia</taxon>
        <taxon>Thermoanaerobacterales</taxon>
        <taxon>Thermoanaerobacteraceae</taxon>
        <taxon>Thermodesulfitimonas</taxon>
    </lineage>
</organism>
<dbReference type="Pfam" id="PF02653">
    <property type="entry name" value="BPD_transp_2"/>
    <property type="match status" value="1"/>
</dbReference>
<feature type="transmembrane region" description="Helical" evidence="6">
    <location>
        <begin position="132"/>
        <end position="154"/>
    </location>
</feature>
<keyword evidence="3 6" id="KW-0812">Transmembrane</keyword>
<dbReference type="GO" id="GO:0015658">
    <property type="term" value="F:branched-chain amino acid transmembrane transporter activity"/>
    <property type="evidence" value="ECO:0007669"/>
    <property type="project" value="InterPro"/>
</dbReference>
<feature type="transmembrane region" description="Helical" evidence="6">
    <location>
        <begin position="264"/>
        <end position="281"/>
    </location>
</feature>
<dbReference type="RefSeq" id="WP_123928041.1">
    <property type="nucleotide sequence ID" value="NZ_RKRE01000001.1"/>
</dbReference>
<feature type="transmembrane region" description="Helical" evidence="6">
    <location>
        <begin position="59"/>
        <end position="82"/>
    </location>
</feature>
<feature type="transmembrane region" description="Helical" evidence="6">
    <location>
        <begin position="12"/>
        <end position="30"/>
    </location>
</feature>
<dbReference type="AlphaFoldDB" id="A0A3N5B2S3"/>
<dbReference type="CDD" id="cd06581">
    <property type="entry name" value="TM_PBP1_LivM_like"/>
    <property type="match status" value="1"/>
</dbReference>
<evidence type="ECO:0000256" key="2">
    <source>
        <dbReference type="ARBA" id="ARBA00022475"/>
    </source>
</evidence>
<feature type="transmembrane region" description="Helical" evidence="6">
    <location>
        <begin position="109"/>
        <end position="126"/>
    </location>
</feature>
<evidence type="ECO:0000313" key="7">
    <source>
        <dbReference type="EMBL" id="RPF49880.1"/>
    </source>
</evidence>
<evidence type="ECO:0000256" key="6">
    <source>
        <dbReference type="SAM" id="Phobius"/>
    </source>
</evidence>
<evidence type="ECO:0000256" key="4">
    <source>
        <dbReference type="ARBA" id="ARBA00022989"/>
    </source>
</evidence>
<gene>
    <name evidence="7" type="ORF">EDD75_0706</name>
</gene>
<sequence length="310" mass="33084">MDPVYYIEDTLIFAGIFIILTLSLNLEYGFTGLGNFGKVAFFMAGAYTYALLAQLGVPFYLSLSAGALVAAAIGLIVTLPALRLREDYLAIVTLSFGEILRLIIKAQEGIAGGVHGIAVPAAFPFASLRLSALANIALIGTLLLGSFLIVEALAHSPYGRILRAIRDDDTAVQALGKNTFLFKASALALGSAIAGLAGGIFAQYVQFIDPYMFLPPVTFLVWIMLILGGSGNNWGALAGGLVVELINRGTRIAKDYLTLPVDPNNLQFILYGLLVIIILLYRPQGLLPEGPLKTPARKEAQKWLSSPPTA</sequence>
<keyword evidence="8" id="KW-1185">Reference proteome</keyword>
<dbReference type="PANTHER" id="PTHR30482">
    <property type="entry name" value="HIGH-AFFINITY BRANCHED-CHAIN AMINO ACID TRANSPORT SYSTEM PERMEASE"/>
    <property type="match status" value="1"/>
</dbReference>
<feature type="transmembrane region" description="Helical" evidence="6">
    <location>
        <begin position="186"/>
        <end position="207"/>
    </location>
</feature>
<feature type="transmembrane region" description="Helical" evidence="6">
    <location>
        <begin position="36"/>
        <end position="52"/>
    </location>
</feature>
<accession>A0A3N5B2S3</accession>
<keyword evidence="5 6" id="KW-0472">Membrane</keyword>
<dbReference type="EMBL" id="RKRE01000001">
    <property type="protein sequence ID" value="RPF49880.1"/>
    <property type="molecule type" value="Genomic_DNA"/>
</dbReference>
<dbReference type="InterPro" id="IPR001851">
    <property type="entry name" value="ABC_transp_permease"/>
</dbReference>
<dbReference type="InterPro" id="IPR043428">
    <property type="entry name" value="LivM-like"/>
</dbReference>
<evidence type="ECO:0000256" key="1">
    <source>
        <dbReference type="ARBA" id="ARBA00004651"/>
    </source>
</evidence>
<dbReference type="Proteomes" id="UP000282654">
    <property type="component" value="Unassembled WGS sequence"/>
</dbReference>
<proteinExistence type="predicted"/>
<comment type="caution">
    <text evidence="7">The sequence shown here is derived from an EMBL/GenBank/DDBJ whole genome shotgun (WGS) entry which is preliminary data.</text>
</comment>
<keyword evidence="2" id="KW-1003">Cell membrane</keyword>
<name>A0A3N5B2S3_9THEO</name>
<feature type="transmembrane region" description="Helical" evidence="6">
    <location>
        <begin position="219"/>
        <end position="243"/>
    </location>
</feature>
<dbReference type="PANTHER" id="PTHR30482:SF1">
    <property type="entry name" value="BRANCHED-CHAIN AMINO ACID TRANSPORT PERMEASE PROTEIN LIVM-RELATED"/>
    <property type="match status" value="1"/>
</dbReference>
<dbReference type="OrthoDB" id="9789927at2"/>
<dbReference type="GO" id="GO:0005886">
    <property type="term" value="C:plasma membrane"/>
    <property type="evidence" value="ECO:0007669"/>
    <property type="project" value="UniProtKB-SubCell"/>
</dbReference>